<feature type="region of interest" description="Disordered" evidence="1">
    <location>
        <begin position="28"/>
        <end position="66"/>
    </location>
</feature>
<organism evidence="2 3">
    <name type="scientific">Sesamum alatum</name>
    <dbReference type="NCBI Taxonomy" id="300844"/>
    <lineage>
        <taxon>Eukaryota</taxon>
        <taxon>Viridiplantae</taxon>
        <taxon>Streptophyta</taxon>
        <taxon>Embryophyta</taxon>
        <taxon>Tracheophyta</taxon>
        <taxon>Spermatophyta</taxon>
        <taxon>Magnoliopsida</taxon>
        <taxon>eudicotyledons</taxon>
        <taxon>Gunneridae</taxon>
        <taxon>Pentapetalae</taxon>
        <taxon>asterids</taxon>
        <taxon>lamiids</taxon>
        <taxon>Lamiales</taxon>
        <taxon>Pedaliaceae</taxon>
        <taxon>Sesamum</taxon>
    </lineage>
</organism>
<keyword evidence="3" id="KW-1185">Reference proteome</keyword>
<dbReference type="AlphaFoldDB" id="A0AAE2C9R0"/>
<name>A0AAE2C9R0_9LAMI</name>
<dbReference type="EMBL" id="JACGWO010000012">
    <property type="protein sequence ID" value="KAK4414156.1"/>
    <property type="molecule type" value="Genomic_DNA"/>
</dbReference>
<reference evidence="2" key="1">
    <citation type="submission" date="2020-06" db="EMBL/GenBank/DDBJ databases">
        <authorList>
            <person name="Li T."/>
            <person name="Hu X."/>
            <person name="Zhang T."/>
            <person name="Song X."/>
            <person name="Zhang H."/>
            <person name="Dai N."/>
            <person name="Sheng W."/>
            <person name="Hou X."/>
            <person name="Wei L."/>
        </authorList>
    </citation>
    <scope>NUCLEOTIDE SEQUENCE</scope>
    <source>
        <strain evidence="2">3651</strain>
        <tissue evidence="2">Leaf</tissue>
    </source>
</reference>
<sequence>MVGDWRAALMATPVAPRAIEVPPGRAAEILSADDAPTGGVPPRPEPVTGENKRKQSGAGPSGTYKACQADTESDDVTVTSQQTSLSDAVMELVQLMKNQTPNDPLSINFAQLDDFAGTVALNNLPLGFSYRYPRLPCLLLLPILVHLSLWLLENLPYKTFPRILPLMRGCRGQ</sequence>
<proteinExistence type="predicted"/>
<comment type="caution">
    <text evidence="2">The sequence shown here is derived from an EMBL/GenBank/DDBJ whole genome shotgun (WGS) entry which is preliminary data.</text>
</comment>
<evidence type="ECO:0000313" key="2">
    <source>
        <dbReference type="EMBL" id="KAK4414156.1"/>
    </source>
</evidence>
<evidence type="ECO:0000256" key="1">
    <source>
        <dbReference type="SAM" id="MobiDB-lite"/>
    </source>
</evidence>
<accession>A0AAE2C9R0</accession>
<protein>
    <submittedName>
        <fullName evidence="2">Uncharacterized protein</fullName>
    </submittedName>
</protein>
<dbReference type="Proteomes" id="UP001293254">
    <property type="component" value="Unassembled WGS sequence"/>
</dbReference>
<evidence type="ECO:0000313" key="3">
    <source>
        <dbReference type="Proteomes" id="UP001293254"/>
    </source>
</evidence>
<gene>
    <name evidence="2" type="ORF">Salat_2828400</name>
</gene>
<reference evidence="2" key="2">
    <citation type="journal article" date="2024" name="Plant">
        <title>Genomic evolution and insights into agronomic trait innovations of Sesamum species.</title>
        <authorList>
            <person name="Miao H."/>
            <person name="Wang L."/>
            <person name="Qu L."/>
            <person name="Liu H."/>
            <person name="Sun Y."/>
            <person name="Le M."/>
            <person name="Wang Q."/>
            <person name="Wei S."/>
            <person name="Zheng Y."/>
            <person name="Lin W."/>
            <person name="Duan Y."/>
            <person name="Cao H."/>
            <person name="Xiong S."/>
            <person name="Wang X."/>
            <person name="Wei L."/>
            <person name="Li C."/>
            <person name="Ma Q."/>
            <person name="Ju M."/>
            <person name="Zhao R."/>
            <person name="Li G."/>
            <person name="Mu C."/>
            <person name="Tian Q."/>
            <person name="Mei H."/>
            <person name="Zhang T."/>
            <person name="Gao T."/>
            <person name="Zhang H."/>
        </authorList>
    </citation>
    <scope>NUCLEOTIDE SEQUENCE</scope>
    <source>
        <strain evidence="2">3651</strain>
    </source>
</reference>